<dbReference type="RefSeq" id="WP_361710451.1">
    <property type="nucleotide sequence ID" value="NZ_JBEZVE010000051.1"/>
</dbReference>
<dbReference type="Proteomes" id="UP001550739">
    <property type="component" value="Unassembled WGS sequence"/>
</dbReference>
<keyword evidence="3" id="KW-1185">Reference proteome</keyword>
<evidence type="ECO:0000313" key="2">
    <source>
        <dbReference type="EMBL" id="MEU3787745.1"/>
    </source>
</evidence>
<evidence type="ECO:0000313" key="3">
    <source>
        <dbReference type="Proteomes" id="UP001550739"/>
    </source>
</evidence>
<evidence type="ECO:0000256" key="1">
    <source>
        <dbReference type="SAM" id="MobiDB-lite"/>
    </source>
</evidence>
<sequence length="41" mass="4593">MMRKTVKGRQDAPTNIKASEPGRRLRPLRDPDALDDDGEGE</sequence>
<reference evidence="2 3" key="1">
    <citation type="submission" date="2024-06" db="EMBL/GenBank/DDBJ databases">
        <title>The Natural Products Discovery Center: Release of the First 8490 Sequenced Strains for Exploring Actinobacteria Biosynthetic Diversity.</title>
        <authorList>
            <person name="Kalkreuter E."/>
            <person name="Kautsar S.A."/>
            <person name="Yang D."/>
            <person name="Bader C.D."/>
            <person name="Teijaro C.N."/>
            <person name="Fluegel L."/>
            <person name="Davis C.M."/>
            <person name="Simpson J.R."/>
            <person name="Lauterbach L."/>
            <person name="Steele A.D."/>
            <person name="Gui C."/>
            <person name="Meng S."/>
            <person name="Li G."/>
            <person name="Viehrig K."/>
            <person name="Ye F."/>
            <person name="Su P."/>
            <person name="Kiefer A.F."/>
            <person name="Nichols A."/>
            <person name="Cepeda A.J."/>
            <person name="Yan W."/>
            <person name="Fan B."/>
            <person name="Jiang Y."/>
            <person name="Adhikari A."/>
            <person name="Zheng C.-J."/>
            <person name="Schuster L."/>
            <person name="Cowan T.M."/>
            <person name="Smanski M.J."/>
            <person name="Chevrette M.G."/>
            <person name="De Carvalho L.P.S."/>
            <person name="Shen B."/>
        </authorList>
    </citation>
    <scope>NUCLEOTIDE SEQUENCE [LARGE SCALE GENOMIC DNA]</scope>
    <source>
        <strain evidence="2 3">NPDC033843</strain>
    </source>
</reference>
<gene>
    <name evidence="2" type="ORF">AB0E89_45795</name>
</gene>
<feature type="region of interest" description="Disordered" evidence="1">
    <location>
        <begin position="1"/>
        <end position="41"/>
    </location>
</feature>
<protein>
    <submittedName>
        <fullName evidence="2">Uncharacterized protein</fullName>
    </submittedName>
</protein>
<feature type="compositionally biased region" description="Basic and acidic residues" evidence="1">
    <location>
        <begin position="20"/>
        <end position="32"/>
    </location>
</feature>
<accession>A0ABV2ZZ82</accession>
<proteinExistence type="predicted"/>
<dbReference type="EMBL" id="JBEZVE010000051">
    <property type="protein sequence ID" value="MEU3787745.1"/>
    <property type="molecule type" value="Genomic_DNA"/>
</dbReference>
<name>A0ABV2ZZ82_9ACTN</name>
<organism evidence="2 3">
    <name type="scientific">Streptomyces sp. 900129855</name>
    <dbReference type="NCBI Taxonomy" id="3155129"/>
    <lineage>
        <taxon>Bacteria</taxon>
        <taxon>Bacillati</taxon>
        <taxon>Actinomycetota</taxon>
        <taxon>Actinomycetes</taxon>
        <taxon>Kitasatosporales</taxon>
        <taxon>Streptomycetaceae</taxon>
        <taxon>Streptomyces</taxon>
    </lineage>
</organism>
<comment type="caution">
    <text evidence="2">The sequence shown here is derived from an EMBL/GenBank/DDBJ whole genome shotgun (WGS) entry which is preliminary data.</text>
</comment>